<dbReference type="GO" id="GO:0005886">
    <property type="term" value="C:plasma membrane"/>
    <property type="evidence" value="ECO:0007669"/>
    <property type="project" value="TreeGrafter"/>
</dbReference>
<dbReference type="Pfam" id="PF04241">
    <property type="entry name" value="DUF423"/>
    <property type="match status" value="1"/>
</dbReference>
<dbReference type="EMBL" id="AECZ01000014">
    <property type="protein sequence ID" value="EFL50921.1"/>
    <property type="molecule type" value="Genomic_DNA"/>
</dbReference>
<comment type="caution">
    <text evidence="7">The sequence shown here is derived from an EMBL/GenBank/DDBJ whole genome shotgun (WGS) entry which is preliminary data.</text>
</comment>
<evidence type="ECO:0000256" key="1">
    <source>
        <dbReference type="ARBA" id="ARBA00004141"/>
    </source>
</evidence>
<evidence type="ECO:0008006" key="9">
    <source>
        <dbReference type="Google" id="ProtNLM"/>
    </source>
</evidence>
<feature type="transmembrane region" description="Helical" evidence="6">
    <location>
        <begin position="96"/>
        <end position="120"/>
    </location>
</feature>
<gene>
    <name evidence="7" type="ORF">DesfrDRAFT_2293</name>
</gene>
<evidence type="ECO:0000313" key="8">
    <source>
        <dbReference type="Proteomes" id="UP000006250"/>
    </source>
</evidence>
<feature type="transmembrane region" description="Helical" evidence="6">
    <location>
        <begin position="70"/>
        <end position="90"/>
    </location>
</feature>
<feature type="transmembrane region" description="Helical" evidence="6">
    <location>
        <begin position="47"/>
        <end position="63"/>
    </location>
</feature>
<keyword evidence="3 6" id="KW-0812">Transmembrane</keyword>
<dbReference type="RefSeq" id="WP_005993986.1">
    <property type="nucleotide sequence ID" value="NZ_AECZ01000014.1"/>
</dbReference>
<name>E1JXE4_SOLFR</name>
<evidence type="ECO:0000256" key="6">
    <source>
        <dbReference type="SAM" id="Phobius"/>
    </source>
</evidence>
<keyword evidence="4 6" id="KW-1133">Transmembrane helix</keyword>
<evidence type="ECO:0000256" key="3">
    <source>
        <dbReference type="ARBA" id="ARBA00022692"/>
    </source>
</evidence>
<dbReference type="OrthoDB" id="9802121at2"/>
<organism evidence="7 8">
    <name type="scientific">Solidesulfovibrio fructosivorans JJ]</name>
    <dbReference type="NCBI Taxonomy" id="596151"/>
    <lineage>
        <taxon>Bacteria</taxon>
        <taxon>Pseudomonadati</taxon>
        <taxon>Thermodesulfobacteriota</taxon>
        <taxon>Desulfovibrionia</taxon>
        <taxon>Desulfovibrionales</taxon>
        <taxon>Desulfovibrionaceae</taxon>
        <taxon>Solidesulfovibrio</taxon>
    </lineage>
</organism>
<accession>E1JXE4</accession>
<evidence type="ECO:0000256" key="4">
    <source>
        <dbReference type="ARBA" id="ARBA00022989"/>
    </source>
</evidence>
<dbReference type="Proteomes" id="UP000006250">
    <property type="component" value="Unassembled WGS sequence"/>
</dbReference>
<sequence precursor="true">MDRLFFALGALSACMAVIAGALGSHALKHRLAPDMLAVFEIGVRYQMYHALALLGVGLASARWGGAYMAVGGWCFIIGTFLFSGSIYQLSLTNTKFLGIVTPIGGAIWMIGWVSIALGALRAK</sequence>
<keyword evidence="5 6" id="KW-0472">Membrane</keyword>
<evidence type="ECO:0000256" key="5">
    <source>
        <dbReference type="ARBA" id="ARBA00023136"/>
    </source>
</evidence>
<dbReference type="PANTHER" id="PTHR43461">
    <property type="entry name" value="TRANSMEMBRANE PROTEIN 256"/>
    <property type="match status" value="1"/>
</dbReference>
<proteinExistence type="inferred from homology"/>
<protein>
    <recommendedName>
        <fullName evidence="9">DUF423 domain-containing protein</fullName>
    </recommendedName>
</protein>
<keyword evidence="8" id="KW-1185">Reference proteome</keyword>
<comment type="subcellular location">
    <subcellularLocation>
        <location evidence="1">Membrane</location>
        <topology evidence="1">Multi-pass membrane protein</topology>
    </subcellularLocation>
</comment>
<dbReference type="PANTHER" id="PTHR43461:SF1">
    <property type="entry name" value="TRANSMEMBRANE PROTEIN 256"/>
    <property type="match status" value="1"/>
</dbReference>
<dbReference type="eggNOG" id="COG2363">
    <property type="taxonomic scope" value="Bacteria"/>
</dbReference>
<evidence type="ECO:0000256" key="2">
    <source>
        <dbReference type="ARBA" id="ARBA00009694"/>
    </source>
</evidence>
<evidence type="ECO:0000313" key="7">
    <source>
        <dbReference type="EMBL" id="EFL50921.1"/>
    </source>
</evidence>
<dbReference type="InterPro" id="IPR006696">
    <property type="entry name" value="DUF423"/>
</dbReference>
<dbReference type="AlphaFoldDB" id="E1JXE4"/>
<comment type="similarity">
    <text evidence="2">Belongs to the UPF0382 family.</text>
</comment>
<reference evidence="7 8" key="1">
    <citation type="submission" date="2010-08" db="EMBL/GenBank/DDBJ databases">
        <title>The draft genome of Desulfovibrio fructosovorans JJ.</title>
        <authorList>
            <consortium name="US DOE Joint Genome Institute (JGI-PGF)"/>
            <person name="Lucas S."/>
            <person name="Copeland A."/>
            <person name="Lapidus A."/>
            <person name="Cheng J.-F."/>
            <person name="Bruce D."/>
            <person name="Goodwin L."/>
            <person name="Pitluck S."/>
            <person name="Land M.L."/>
            <person name="Hauser L."/>
            <person name="Chang Y.-J."/>
            <person name="Jeffries C."/>
            <person name="Wall J.D."/>
            <person name="Stahl D.A."/>
            <person name="Arkin A.P."/>
            <person name="Dehal P."/>
            <person name="Stolyar S.M."/>
            <person name="Hazen T.C."/>
            <person name="Woyke T.J."/>
        </authorList>
    </citation>
    <scope>NUCLEOTIDE SEQUENCE [LARGE SCALE GENOMIC DNA]</scope>
    <source>
        <strain evidence="7 8">JJ</strain>
    </source>
</reference>